<dbReference type="AlphaFoldDB" id="A0A370HY16"/>
<feature type="transmembrane region" description="Helical" evidence="3">
    <location>
        <begin position="240"/>
        <end position="259"/>
    </location>
</feature>
<accession>A0A370HY16</accession>
<feature type="transmembrane region" description="Helical" evidence="3">
    <location>
        <begin position="112"/>
        <end position="131"/>
    </location>
</feature>
<feature type="transmembrane region" description="Helical" evidence="3">
    <location>
        <begin position="59"/>
        <end position="80"/>
    </location>
</feature>
<protein>
    <submittedName>
        <fullName evidence="5">Drug/metabolite transporter (DMT)-like permease</fullName>
    </submittedName>
</protein>
<dbReference type="RefSeq" id="WP_114755824.1">
    <property type="nucleotide sequence ID" value="NZ_QQBC01000010.1"/>
</dbReference>
<keyword evidence="3" id="KW-0472">Membrane</keyword>
<feature type="domain" description="EamA" evidence="4">
    <location>
        <begin position="145"/>
        <end position="281"/>
    </location>
</feature>
<evidence type="ECO:0000313" key="5">
    <source>
        <dbReference type="EMBL" id="RDI63402.1"/>
    </source>
</evidence>
<gene>
    <name evidence="5" type="ORF">DFR76_11099</name>
</gene>
<dbReference type="EMBL" id="QQBC01000010">
    <property type="protein sequence ID" value="RDI63402.1"/>
    <property type="molecule type" value="Genomic_DNA"/>
</dbReference>
<dbReference type="Pfam" id="PF00892">
    <property type="entry name" value="EamA"/>
    <property type="match status" value="1"/>
</dbReference>
<comment type="caution">
    <text evidence="5">The sequence shown here is derived from an EMBL/GenBank/DDBJ whole genome shotgun (WGS) entry which is preliminary data.</text>
</comment>
<dbReference type="SUPFAM" id="SSF103481">
    <property type="entry name" value="Multidrug resistance efflux transporter EmrE"/>
    <property type="match status" value="1"/>
</dbReference>
<evidence type="ECO:0000313" key="6">
    <source>
        <dbReference type="Proteomes" id="UP000254869"/>
    </source>
</evidence>
<keyword evidence="3" id="KW-1133">Transmembrane helix</keyword>
<keyword evidence="6" id="KW-1185">Reference proteome</keyword>
<comment type="similarity">
    <text evidence="1">Belongs to the EamA transporter family.</text>
</comment>
<keyword evidence="3" id="KW-0812">Transmembrane</keyword>
<name>A0A370HY16_9NOCA</name>
<evidence type="ECO:0000256" key="1">
    <source>
        <dbReference type="ARBA" id="ARBA00007362"/>
    </source>
</evidence>
<organism evidence="5 6">
    <name type="scientific">Nocardia pseudobrasiliensis</name>
    <dbReference type="NCBI Taxonomy" id="45979"/>
    <lineage>
        <taxon>Bacteria</taxon>
        <taxon>Bacillati</taxon>
        <taxon>Actinomycetota</taxon>
        <taxon>Actinomycetes</taxon>
        <taxon>Mycobacteriales</taxon>
        <taxon>Nocardiaceae</taxon>
        <taxon>Nocardia</taxon>
    </lineage>
</organism>
<feature type="transmembrane region" description="Helical" evidence="3">
    <location>
        <begin position="175"/>
        <end position="196"/>
    </location>
</feature>
<feature type="transmembrane region" description="Helical" evidence="3">
    <location>
        <begin position="208"/>
        <end position="228"/>
    </location>
</feature>
<dbReference type="Proteomes" id="UP000254869">
    <property type="component" value="Unassembled WGS sequence"/>
</dbReference>
<feature type="transmembrane region" description="Helical" evidence="3">
    <location>
        <begin position="265"/>
        <end position="284"/>
    </location>
</feature>
<feature type="transmembrane region" description="Helical" evidence="3">
    <location>
        <begin position="27"/>
        <end position="47"/>
    </location>
</feature>
<reference evidence="5 6" key="1">
    <citation type="submission" date="2018-07" db="EMBL/GenBank/DDBJ databases">
        <title>Genomic Encyclopedia of Type Strains, Phase IV (KMG-IV): sequencing the most valuable type-strain genomes for metagenomic binning, comparative biology and taxonomic classification.</title>
        <authorList>
            <person name="Goeker M."/>
        </authorList>
    </citation>
    <scope>NUCLEOTIDE SEQUENCE [LARGE SCALE GENOMIC DNA]</scope>
    <source>
        <strain evidence="5 6">DSM 44290</strain>
    </source>
</reference>
<feature type="region of interest" description="Disordered" evidence="2">
    <location>
        <begin position="300"/>
        <end position="325"/>
    </location>
</feature>
<proteinExistence type="inferred from homology"/>
<evidence type="ECO:0000256" key="3">
    <source>
        <dbReference type="SAM" id="Phobius"/>
    </source>
</evidence>
<dbReference type="InterPro" id="IPR000620">
    <property type="entry name" value="EamA_dom"/>
</dbReference>
<sequence length="325" mass="34137">MLLTASYAMLTVLTRYLDSGFTVAQQVYLRAAIAFLLAVAIFARHLRWRVIARAGAREWAVVVARTMLLYVVGTLLFAKAATMTSVANASFIAALPLASALGLVLRQVRATTARLVCVAGSAVGVAIMSGFRPGPGGAWLAWNHGDLVALVAMVAMAFSYLGRGWHSGELNNSEITTLTVGVGAIGVALVSLAQGQGVPRVHSHLSPTVLWAAIAVAGALSVLNVFLINYGFDRVDSVSAGNLMTLECVWGLLFGLTFYQQLPTVNGLIGGALIVCFAIGLNAAEKRPAAPEPITAPAIKRLTSIERTSSANSSDDQDNDDRAIA</sequence>
<dbReference type="GO" id="GO:0016020">
    <property type="term" value="C:membrane"/>
    <property type="evidence" value="ECO:0007669"/>
    <property type="project" value="InterPro"/>
</dbReference>
<feature type="transmembrane region" description="Helical" evidence="3">
    <location>
        <begin position="86"/>
        <end position="105"/>
    </location>
</feature>
<feature type="transmembrane region" description="Helical" evidence="3">
    <location>
        <begin position="143"/>
        <end position="163"/>
    </location>
</feature>
<evidence type="ECO:0000259" key="4">
    <source>
        <dbReference type="Pfam" id="PF00892"/>
    </source>
</evidence>
<evidence type="ECO:0000256" key="2">
    <source>
        <dbReference type="SAM" id="MobiDB-lite"/>
    </source>
</evidence>
<dbReference type="InterPro" id="IPR037185">
    <property type="entry name" value="EmrE-like"/>
</dbReference>